<feature type="compositionally biased region" description="Polar residues" evidence="1">
    <location>
        <begin position="566"/>
        <end position="590"/>
    </location>
</feature>
<dbReference type="GeneID" id="54422041"/>
<dbReference type="RefSeq" id="XP_033531543.1">
    <property type="nucleotide sequence ID" value="XM_033681471.1"/>
</dbReference>
<dbReference type="CDD" id="cd22679">
    <property type="entry name" value="FHA_SLMAP"/>
    <property type="match status" value="1"/>
</dbReference>
<evidence type="ECO:0000313" key="6">
    <source>
        <dbReference type="RefSeq" id="XP_033531543.1"/>
    </source>
</evidence>
<dbReference type="PANTHER" id="PTHR15715">
    <property type="entry name" value="CENTROSOMAL PROTEIN OF 170 KDA"/>
    <property type="match status" value="1"/>
</dbReference>
<dbReference type="Pfam" id="PF00498">
    <property type="entry name" value="FHA"/>
    <property type="match status" value="1"/>
</dbReference>
<feature type="transmembrane region" description="Helical" evidence="2">
    <location>
        <begin position="764"/>
        <end position="784"/>
    </location>
</feature>
<evidence type="ECO:0000259" key="3">
    <source>
        <dbReference type="PROSITE" id="PS50006"/>
    </source>
</evidence>
<feature type="compositionally biased region" description="Low complexity" evidence="1">
    <location>
        <begin position="47"/>
        <end position="69"/>
    </location>
</feature>
<evidence type="ECO:0000256" key="2">
    <source>
        <dbReference type="SAM" id="Phobius"/>
    </source>
</evidence>
<dbReference type="PANTHER" id="PTHR15715:SF46">
    <property type="entry name" value="TO VACUOLE TARGETING VPS64, PUTATIVE (AFU_ORTHOLOGUE AFUA_2G02420)-RELATED"/>
    <property type="match status" value="1"/>
</dbReference>
<feature type="compositionally biased region" description="Pro residues" evidence="1">
    <location>
        <begin position="1"/>
        <end position="11"/>
    </location>
</feature>
<dbReference type="OrthoDB" id="687730at2759"/>
<gene>
    <name evidence="4 6" type="ORF">P152DRAFT_476045</name>
</gene>
<feature type="compositionally biased region" description="Basic and acidic residues" evidence="1">
    <location>
        <begin position="631"/>
        <end position="655"/>
    </location>
</feature>
<feature type="compositionally biased region" description="Pro residues" evidence="1">
    <location>
        <begin position="429"/>
        <end position="439"/>
    </location>
</feature>
<protein>
    <recommendedName>
        <fullName evidence="3">FHA domain-containing protein</fullName>
    </recommendedName>
</protein>
<evidence type="ECO:0000313" key="4">
    <source>
        <dbReference type="EMBL" id="KAF1809912.1"/>
    </source>
</evidence>
<dbReference type="InterPro" id="IPR000253">
    <property type="entry name" value="FHA_dom"/>
</dbReference>
<feature type="compositionally biased region" description="Low complexity" evidence="1">
    <location>
        <begin position="16"/>
        <end position="33"/>
    </location>
</feature>
<proteinExistence type="predicted"/>
<feature type="compositionally biased region" description="Basic and acidic residues" evidence="1">
    <location>
        <begin position="483"/>
        <end position="492"/>
    </location>
</feature>
<feature type="compositionally biased region" description="Low complexity" evidence="1">
    <location>
        <begin position="695"/>
        <end position="704"/>
    </location>
</feature>
<dbReference type="Proteomes" id="UP000504638">
    <property type="component" value="Unplaced"/>
</dbReference>
<dbReference type="SMART" id="SM00240">
    <property type="entry name" value="FHA"/>
    <property type="match status" value="1"/>
</dbReference>
<feature type="compositionally biased region" description="Basic and acidic residues" evidence="1">
    <location>
        <begin position="522"/>
        <end position="541"/>
    </location>
</feature>
<sequence>MTAVAPPPNFQPIPRAGWSSANGGSNGLNAMSADEVSRMLMPRKSAQRSNSTSSITSSASSSSTVSATAVQPNGVLPNGDWSVRRKPGKGLWAPSKAEPVSELSNPRMQPVASTAGPSATSSISALQPPSMVPSSLPPSPLLQPHTATGKPRVPERAEHTPILYLTPMNGTFERKTITLPFFPDVVRIGRQTNQKTIPTATNGYFDSKVLSRSHAEIWADRNGKVFIRDIKSSNGTFVNGSRLSPENKESDPHELREQDVLELGIDIVSDDQKTVVHHKVAARVEHAGFYSTANSVLDLNFGDLDPSTSGSLISPSLGQTIGQMRGRSGSQGSIGNRPGSAASMAGSNMSYGQQRQHFWLAPITMDQIVKKINAEFKQAKQQSTDLQRTGQYLESVLVEPKKEGNRSSPTGQNKYISVKGDIKTRFSDPPAPPPQQPLPEKPDVARSSADSLPPPPLRRTDTEKSPPKSPPKPHMNGGPLRADMSDKGEVSKLVEALNTAKRELDNQNIRLKDLEELLAHERQARESAEERAQRLEIEKTTHVPSPSAEPDIATPEVDGDIDATSKEQTLTESTTSAAQEPDSSLHSRLQQRLEAMMSELTETKNQAELFRKRAETAEKESANDRQSLQEMVERIRREDAEREARKNDPKDEQRKPKLVKRLSGGSGWLKSPLELEGAQHEGNTAETANGTLIHSRPSSSSSSKSLEIEAAEVAAEVVKKIGLQNGSALTAGHVEQQLEQAVGQVLGGRPWLMKGSNWDNAESATPYASMLGVVLIGVGLMAWMNNWQKDR</sequence>
<organism evidence="4">
    <name type="scientific">Eremomyces bilateralis CBS 781.70</name>
    <dbReference type="NCBI Taxonomy" id="1392243"/>
    <lineage>
        <taxon>Eukaryota</taxon>
        <taxon>Fungi</taxon>
        <taxon>Dikarya</taxon>
        <taxon>Ascomycota</taxon>
        <taxon>Pezizomycotina</taxon>
        <taxon>Dothideomycetes</taxon>
        <taxon>Dothideomycetes incertae sedis</taxon>
        <taxon>Eremomycetales</taxon>
        <taxon>Eremomycetaceae</taxon>
        <taxon>Eremomyces</taxon>
    </lineage>
</organism>
<dbReference type="GO" id="GO:0005737">
    <property type="term" value="C:cytoplasm"/>
    <property type="evidence" value="ECO:0007669"/>
    <property type="project" value="TreeGrafter"/>
</dbReference>
<feature type="compositionally biased region" description="Polar residues" evidence="1">
    <location>
        <begin position="102"/>
        <end position="125"/>
    </location>
</feature>
<reference evidence="6" key="3">
    <citation type="submission" date="2025-04" db="UniProtKB">
        <authorList>
            <consortium name="RefSeq"/>
        </authorList>
    </citation>
    <scope>IDENTIFICATION</scope>
    <source>
        <strain evidence="6">CBS 781.70</strain>
    </source>
</reference>
<evidence type="ECO:0000313" key="5">
    <source>
        <dbReference type="Proteomes" id="UP000504638"/>
    </source>
</evidence>
<dbReference type="InterPro" id="IPR008984">
    <property type="entry name" value="SMAD_FHA_dom_sf"/>
</dbReference>
<evidence type="ECO:0000256" key="1">
    <source>
        <dbReference type="SAM" id="MobiDB-lite"/>
    </source>
</evidence>
<keyword evidence="2" id="KW-1133">Transmembrane helix</keyword>
<feature type="region of interest" description="Disordered" evidence="1">
    <location>
        <begin position="522"/>
        <end position="704"/>
    </location>
</feature>
<keyword evidence="2" id="KW-0812">Transmembrane</keyword>
<feature type="compositionally biased region" description="Polar residues" evidence="1">
    <location>
        <begin position="681"/>
        <end position="692"/>
    </location>
</feature>
<keyword evidence="5" id="KW-1185">Reference proteome</keyword>
<name>A0A6G1FW40_9PEZI</name>
<feature type="compositionally biased region" description="Basic and acidic residues" evidence="1">
    <location>
        <begin position="609"/>
        <end position="623"/>
    </location>
</feature>
<feature type="domain" description="FHA" evidence="3">
    <location>
        <begin position="186"/>
        <end position="243"/>
    </location>
</feature>
<keyword evidence="2" id="KW-0472">Membrane</keyword>
<feature type="region of interest" description="Disordered" evidence="1">
    <location>
        <begin position="397"/>
        <end position="416"/>
    </location>
</feature>
<reference evidence="6" key="2">
    <citation type="submission" date="2020-04" db="EMBL/GenBank/DDBJ databases">
        <authorList>
            <consortium name="NCBI Genome Project"/>
        </authorList>
    </citation>
    <scope>NUCLEOTIDE SEQUENCE</scope>
    <source>
        <strain evidence="6">CBS 781.70</strain>
    </source>
</reference>
<accession>A0A6G1FW40</accession>
<dbReference type="EMBL" id="ML975169">
    <property type="protein sequence ID" value="KAF1809912.1"/>
    <property type="molecule type" value="Genomic_DNA"/>
</dbReference>
<feature type="compositionally biased region" description="Polar residues" evidence="1">
    <location>
        <begin position="406"/>
        <end position="415"/>
    </location>
</feature>
<dbReference type="AlphaFoldDB" id="A0A6G1FW40"/>
<dbReference type="Gene3D" id="2.60.200.20">
    <property type="match status" value="1"/>
</dbReference>
<dbReference type="InterPro" id="IPR051176">
    <property type="entry name" value="Cent_Immune-Sig_Mod"/>
</dbReference>
<reference evidence="4 6" key="1">
    <citation type="submission" date="2020-01" db="EMBL/GenBank/DDBJ databases">
        <authorList>
            <consortium name="DOE Joint Genome Institute"/>
            <person name="Haridas S."/>
            <person name="Albert R."/>
            <person name="Binder M."/>
            <person name="Bloem J."/>
            <person name="Labutti K."/>
            <person name="Salamov A."/>
            <person name="Andreopoulos B."/>
            <person name="Baker S.E."/>
            <person name="Barry K."/>
            <person name="Bills G."/>
            <person name="Bluhm B.H."/>
            <person name="Cannon C."/>
            <person name="Castanera R."/>
            <person name="Culley D.E."/>
            <person name="Daum C."/>
            <person name="Ezra D."/>
            <person name="Gonzalez J.B."/>
            <person name="Henrissat B."/>
            <person name="Kuo A."/>
            <person name="Liang C."/>
            <person name="Lipzen A."/>
            <person name="Lutzoni F."/>
            <person name="Magnuson J."/>
            <person name="Mondo S."/>
            <person name="Nolan M."/>
            <person name="Ohm R."/>
            <person name="Pangilinan J."/>
            <person name="Park H.-J."/>
            <person name="Ramirez L."/>
            <person name="Alfaro M."/>
            <person name="Sun H."/>
            <person name="Tritt A."/>
            <person name="Yoshinaga Y."/>
            <person name="Zwiers L.-H."/>
            <person name="Turgeon B.G."/>
            <person name="Goodwin S.B."/>
            <person name="Spatafora J.W."/>
            <person name="Crous P.W."/>
            <person name="Grigoriev I.V."/>
        </authorList>
    </citation>
    <scope>NUCLEOTIDE SEQUENCE</scope>
    <source>
        <strain evidence="4 6">CBS 781.70</strain>
    </source>
</reference>
<dbReference type="SUPFAM" id="SSF49879">
    <property type="entry name" value="SMAD/FHA domain"/>
    <property type="match status" value="1"/>
</dbReference>
<feature type="region of interest" description="Disordered" evidence="1">
    <location>
        <begin position="1"/>
        <end position="136"/>
    </location>
</feature>
<dbReference type="PROSITE" id="PS50006">
    <property type="entry name" value="FHA_DOMAIN"/>
    <property type="match status" value="1"/>
</dbReference>
<feature type="region of interest" description="Disordered" evidence="1">
    <location>
        <begin position="322"/>
        <end position="348"/>
    </location>
</feature>
<feature type="region of interest" description="Disordered" evidence="1">
    <location>
        <begin position="423"/>
        <end position="494"/>
    </location>
</feature>